<dbReference type="EMBL" id="VIGB01000003">
    <property type="protein sequence ID" value="TQF04678.1"/>
    <property type="molecule type" value="Genomic_DNA"/>
</dbReference>
<dbReference type="AlphaFoldDB" id="A0A540W6M6"/>
<feature type="domain" description="HTH cro/C1-type" evidence="1">
    <location>
        <begin position="18"/>
        <end position="58"/>
    </location>
</feature>
<dbReference type="RefSeq" id="WP_141635237.1">
    <property type="nucleotide sequence ID" value="NZ_VIGB01000003.1"/>
</dbReference>
<dbReference type="OrthoDB" id="5177600at2"/>
<evidence type="ECO:0000313" key="2">
    <source>
        <dbReference type="EMBL" id="TQF04678.1"/>
    </source>
</evidence>
<comment type="caution">
    <text evidence="2">The sequence shown here is derived from an EMBL/GenBank/DDBJ whole genome shotgun (WGS) entry which is preliminary data.</text>
</comment>
<dbReference type="Proteomes" id="UP000319103">
    <property type="component" value="Unassembled WGS sequence"/>
</dbReference>
<gene>
    <name evidence="2" type="ORF">E6W39_23710</name>
</gene>
<protein>
    <submittedName>
        <fullName evidence="2">Helix-turn-helix domain-containing protein</fullName>
    </submittedName>
</protein>
<dbReference type="PROSITE" id="PS50943">
    <property type="entry name" value="HTH_CROC1"/>
    <property type="match status" value="1"/>
</dbReference>
<dbReference type="CDD" id="cd00093">
    <property type="entry name" value="HTH_XRE"/>
    <property type="match status" value="1"/>
</dbReference>
<organism evidence="2 3">
    <name type="scientific">Kitasatospora acidiphila</name>
    <dbReference type="NCBI Taxonomy" id="2567942"/>
    <lineage>
        <taxon>Bacteria</taxon>
        <taxon>Bacillati</taxon>
        <taxon>Actinomycetota</taxon>
        <taxon>Actinomycetes</taxon>
        <taxon>Kitasatosporales</taxon>
        <taxon>Streptomycetaceae</taxon>
        <taxon>Kitasatospora</taxon>
    </lineage>
</organism>
<dbReference type="InterPro" id="IPR001387">
    <property type="entry name" value="Cro/C1-type_HTH"/>
</dbReference>
<proteinExistence type="predicted"/>
<dbReference type="InterPro" id="IPR043917">
    <property type="entry name" value="DUF5753"/>
</dbReference>
<sequence>MGANAERPMAWRYCGNQVKLWRERSGVSREQLAEESNYDLETVKSMELGRRRPTYTLLNAGETLCDARGMLLAATAFLKPEKFPSHAKEFMAVEDEAIALHAYSALLIPGLLQTPAYAQALMADHCPPFSDDVLDERVAARIERQGKLTRNPPALFGFVIYEAALRTLVGGEEVMKNQFHHLLAVGKLRNVSIQVLPVGRGAHSALAGPFILLETPEHQHYAYVEGHESGMLSTDAERLSVLTQRHGMIRMQALGVEDSARFISTMAEAL</sequence>
<reference evidence="2 3" key="1">
    <citation type="submission" date="2019-06" db="EMBL/GenBank/DDBJ databases">
        <title>Description of Kitasatospora acidophila sp. nov. isolated from pine grove soil, and reclassification of Streptomyces novaecaesareae to Kitasatospora novaeceasareae comb. nov.</title>
        <authorList>
            <person name="Kim M.J."/>
        </authorList>
    </citation>
    <scope>NUCLEOTIDE SEQUENCE [LARGE SCALE GENOMIC DNA]</scope>
    <source>
        <strain evidence="2 3">MMS16-CNU292</strain>
    </source>
</reference>
<dbReference type="SUPFAM" id="SSF47413">
    <property type="entry name" value="lambda repressor-like DNA-binding domains"/>
    <property type="match status" value="1"/>
</dbReference>
<evidence type="ECO:0000313" key="3">
    <source>
        <dbReference type="Proteomes" id="UP000319103"/>
    </source>
</evidence>
<evidence type="ECO:0000259" key="1">
    <source>
        <dbReference type="PROSITE" id="PS50943"/>
    </source>
</evidence>
<dbReference type="Pfam" id="PF13560">
    <property type="entry name" value="HTH_31"/>
    <property type="match status" value="1"/>
</dbReference>
<accession>A0A540W6M6</accession>
<dbReference type="InterPro" id="IPR010982">
    <property type="entry name" value="Lambda_DNA-bd_dom_sf"/>
</dbReference>
<dbReference type="Pfam" id="PF19054">
    <property type="entry name" value="DUF5753"/>
    <property type="match status" value="1"/>
</dbReference>
<dbReference type="Gene3D" id="1.10.260.40">
    <property type="entry name" value="lambda repressor-like DNA-binding domains"/>
    <property type="match status" value="1"/>
</dbReference>
<name>A0A540W6M6_9ACTN</name>
<keyword evidence="3" id="KW-1185">Reference proteome</keyword>
<dbReference type="GO" id="GO:0003677">
    <property type="term" value="F:DNA binding"/>
    <property type="evidence" value="ECO:0007669"/>
    <property type="project" value="InterPro"/>
</dbReference>